<reference evidence="8" key="1">
    <citation type="submission" date="2016-06" db="EMBL/GenBank/DDBJ databases">
        <title>Parallel loss of symbiosis genes in relatives of nitrogen-fixing non-legume Parasponia.</title>
        <authorList>
            <person name="Van Velzen R."/>
            <person name="Holmer R."/>
            <person name="Bu F."/>
            <person name="Rutten L."/>
            <person name="Van Zeijl A."/>
            <person name="Liu W."/>
            <person name="Santuari L."/>
            <person name="Cao Q."/>
            <person name="Sharma T."/>
            <person name="Shen D."/>
            <person name="Roswanjaya Y."/>
            <person name="Wardhani T."/>
            <person name="Kalhor M.S."/>
            <person name="Jansen J."/>
            <person name="Van den Hoogen J."/>
            <person name="Gungor B."/>
            <person name="Hartog M."/>
            <person name="Hontelez J."/>
            <person name="Verver J."/>
            <person name="Yang W.-C."/>
            <person name="Schijlen E."/>
            <person name="Repin R."/>
            <person name="Schilthuizen M."/>
            <person name="Schranz E."/>
            <person name="Heidstra R."/>
            <person name="Miyata K."/>
            <person name="Fedorova E."/>
            <person name="Kohlen W."/>
            <person name="Bisseling T."/>
            <person name="Smit S."/>
            <person name="Geurts R."/>
        </authorList>
    </citation>
    <scope>NUCLEOTIDE SEQUENCE [LARGE SCALE GENOMIC DNA]</scope>
    <source>
        <strain evidence="8">cv. WU1-14</strain>
    </source>
</reference>
<dbReference type="EMBL" id="JXTB01000522">
    <property type="protein sequence ID" value="PON37652.1"/>
    <property type="molecule type" value="Genomic_DNA"/>
</dbReference>
<dbReference type="InterPro" id="IPR042197">
    <property type="entry name" value="Apaf_helical"/>
</dbReference>
<dbReference type="SUPFAM" id="SSF52540">
    <property type="entry name" value="P-loop containing nucleoside triphosphate hydrolases"/>
    <property type="match status" value="1"/>
</dbReference>
<dbReference type="GO" id="GO:0005524">
    <property type="term" value="F:ATP binding"/>
    <property type="evidence" value="ECO:0007669"/>
    <property type="project" value="UniProtKB-KW"/>
</dbReference>
<dbReference type="InterPro" id="IPR050905">
    <property type="entry name" value="Plant_NBS-LRR"/>
</dbReference>
<evidence type="ECO:0000256" key="4">
    <source>
        <dbReference type="SAM" id="Coils"/>
    </source>
</evidence>
<proteinExistence type="predicted"/>
<gene>
    <name evidence="7" type="ORF">PanWU01x14_318760</name>
</gene>
<accession>A0A2P5AM94</accession>
<keyword evidence="4" id="KW-0175">Coiled coil</keyword>
<keyword evidence="3" id="KW-0067">ATP-binding</keyword>
<dbReference type="PRINTS" id="PR00364">
    <property type="entry name" value="DISEASERSIST"/>
</dbReference>
<feature type="domain" description="NB-ARC" evidence="5">
    <location>
        <begin position="132"/>
        <end position="291"/>
    </location>
</feature>
<keyword evidence="2" id="KW-0611">Plant defense</keyword>
<evidence type="ECO:0000256" key="1">
    <source>
        <dbReference type="ARBA" id="ARBA00022741"/>
    </source>
</evidence>
<dbReference type="Gene3D" id="3.40.50.300">
    <property type="entry name" value="P-loop containing nucleotide triphosphate hydrolases"/>
    <property type="match status" value="1"/>
</dbReference>
<name>A0A2P5AM94_PARAD</name>
<dbReference type="FunFam" id="3.40.50.300:FF:001091">
    <property type="entry name" value="Probable disease resistance protein At1g61300"/>
    <property type="match status" value="1"/>
</dbReference>
<dbReference type="PANTHER" id="PTHR33463:SF187">
    <property type="entry name" value="AND NB-ARC DOMAIN DISEASE RESISTANCE PROTEIN, PUTATIVE-RELATED"/>
    <property type="match status" value="1"/>
</dbReference>
<keyword evidence="8" id="KW-1185">Reference proteome</keyword>
<evidence type="ECO:0000313" key="7">
    <source>
        <dbReference type="EMBL" id="PON37652.1"/>
    </source>
</evidence>
<organism evidence="7 8">
    <name type="scientific">Parasponia andersonii</name>
    <name type="common">Sponia andersonii</name>
    <dbReference type="NCBI Taxonomy" id="3476"/>
    <lineage>
        <taxon>Eukaryota</taxon>
        <taxon>Viridiplantae</taxon>
        <taxon>Streptophyta</taxon>
        <taxon>Embryophyta</taxon>
        <taxon>Tracheophyta</taxon>
        <taxon>Spermatophyta</taxon>
        <taxon>Magnoliopsida</taxon>
        <taxon>eudicotyledons</taxon>
        <taxon>Gunneridae</taxon>
        <taxon>Pentapetalae</taxon>
        <taxon>rosids</taxon>
        <taxon>fabids</taxon>
        <taxon>Rosales</taxon>
        <taxon>Cannabaceae</taxon>
        <taxon>Parasponia</taxon>
    </lineage>
</organism>
<dbReference type="AlphaFoldDB" id="A0A2P5AM94"/>
<dbReference type="Proteomes" id="UP000237105">
    <property type="component" value="Unassembled WGS sequence"/>
</dbReference>
<dbReference type="InterPro" id="IPR002182">
    <property type="entry name" value="NB-ARC"/>
</dbReference>
<evidence type="ECO:0000256" key="2">
    <source>
        <dbReference type="ARBA" id="ARBA00022821"/>
    </source>
</evidence>
<dbReference type="Pfam" id="PF23247">
    <property type="entry name" value="LRR_RPS2"/>
    <property type="match status" value="1"/>
</dbReference>
<dbReference type="OrthoDB" id="664960at2759"/>
<dbReference type="CDD" id="cd00882">
    <property type="entry name" value="Ras_like_GTPase"/>
    <property type="match status" value="1"/>
</dbReference>
<sequence>MESMIQSVIYPGVLDEEIDRLKRKFQNLECKKEDIKEELKLVELSSIKKPRKEVISWLTNVENAKNQFRQLEEKVSSGSGLFRRLQLERSVDNFTTEVMELNDQSKFPRGLTLNGNETFTLLTKRLVGETIQKMKNMILDCLTDGEGSVIGVYGMGGVGKTALLKHIYNQLIDHRINVSWVTVSQDFSTCKLQHDIAKTLNLDISEVDDEMHRAARLARSLKRKKDIIIILDDVWEHICVKRVGIPVGENGCKLVLTTRSSTVCRMMQCQNQIKVEPLSGEEAWILFMKTLGNETFFSLQIEEIAWSLVDECAGLPLGIVMLATSMRGVDDIHEWRNALEEIKGAEYWNGNMEFYEIYECDGLKRLFTPAQLSHLQSLETLEVCDCDELVEIIGETPDHDQANPQEAATRVISFPPKLRHLDLDGLPELKSFCSCSIKISNSLEEINIEDCWMLLRISLLWEQPYPPPSLKSIKVDESWWDWSLVEWKHPETKAILQPFVKSYKETLFDNNIIPSHLDMSCRSPVAVNNWPMCERGRGWMRSQRRSQSLLPLIELETFSIRTSSVTTGNFFLSLSPNNITSIR</sequence>
<keyword evidence="1" id="KW-0547">Nucleotide-binding</keyword>
<dbReference type="SUPFAM" id="SSF52047">
    <property type="entry name" value="RNI-like"/>
    <property type="match status" value="1"/>
</dbReference>
<dbReference type="InterPro" id="IPR057135">
    <property type="entry name" value="At4g27190-like_LRR"/>
</dbReference>
<feature type="coiled-coil region" evidence="4">
    <location>
        <begin position="18"/>
        <end position="104"/>
    </location>
</feature>
<evidence type="ECO:0000256" key="3">
    <source>
        <dbReference type="ARBA" id="ARBA00022840"/>
    </source>
</evidence>
<dbReference type="GO" id="GO:0043531">
    <property type="term" value="F:ADP binding"/>
    <property type="evidence" value="ECO:0007669"/>
    <property type="project" value="InterPro"/>
</dbReference>
<comment type="caution">
    <text evidence="7">The sequence shown here is derived from an EMBL/GenBank/DDBJ whole genome shotgun (WGS) entry which is preliminary data.</text>
</comment>
<evidence type="ECO:0000313" key="8">
    <source>
        <dbReference type="Proteomes" id="UP000237105"/>
    </source>
</evidence>
<dbReference type="PANTHER" id="PTHR33463">
    <property type="entry name" value="NB-ARC DOMAIN-CONTAINING PROTEIN-RELATED"/>
    <property type="match status" value="1"/>
</dbReference>
<dbReference type="GO" id="GO:0006952">
    <property type="term" value="P:defense response"/>
    <property type="evidence" value="ECO:0007669"/>
    <property type="project" value="UniProtKB-KW"/>
</dbReference>
<dbReference type="InterPro" id="IPR027417">
    <property type="entry name" value="P-loop_NTPase"/>
</dbReference>
<feature type="domain" description="Disease resistance protein At4g27190-like leucine-rich repeats" evidence="6">
    <location>
        <begin position="350"/>
        <end position="456"/>
    </location>
</feature>
<dbReference type="Pfam" id="PF00931">
    <property type="entry name" value="NB-ARC"/>
    <property type="match status" value="1"/>
</dbReference>
<evidence type="ECO:0000259" key="5">
    <source>
        <dbReference type="Pfam" id="PF00931"/>
    </source>
</evidence>
<dbReference type="Gene3D" id="1.10.8.430">
    <property type="entry name" value="Helical domain of apoptotic protease-activating factors"/>
    <property type="match status" value="1"/>
</dbReference>
<evidence type="ECO:0000259" key="6">
    <source>
        <dbReference type="Pfam" id="PF23247"/>
    </source>
</evidence>
<protein>
    <submittedName>
        <fullName evidence="7">NB-ARC domain, LRR domain containing protein</fullName>
    </submittedName>
</protein>